<comment type="caution">
    <text evidence="3">The sequence shown here is derived from an EMBL/GenBank/DDBJ whole genome shotgun (WGS) entry which is preliminary data.</text>
</comment>
<sequence>MSEKARVAVVKTRPETVCEDYQALLDLFGYRSLFSPDDDIIVKLNLSWTRYYPASSSEPWQLEGLVKTLLRDGFRPERIYPLENKTVVTDPHKGAFLNKWTAVLEKYGLEFISLTEAKWITYQFKTPLLRLNELFPEGIEIPEMFVGKSVIHLPTVKTHGHSITTGAIKNAFGGLLKEVRHYGHEFIHEVLVDLLLMQKEIHPKIFAVMDGTVCGNGAGPRTMTPVIVGYILASDDQVAIDAVAARMMGFDPLTIDYLRIAHEFGLGVADLEHIDIVGEEIGHVDLHFHVRRSFVIWGDQMLRRGTLRFLKRIALHSPLWMWAPIASYLYHDVFWYPLIGRWKCRKFLNTSWGRLFQKY</sequence>
<dbReference type="Pfam" id="PF04015">
    <property type="entry name" value="DUF362"/>
    <property type="match status" value="1"/>
</dbReference>
<keyword evidence="1" id="KW-1133">Transmembrane helix</keyword>
<keyword evidence="1" id="KW-0472">Membrane</keyword>
<protein>
    <submittedName>
        <fullName evidence="3">Iron-sulfur cluster-binding protein</fullName>
    </submittedName>
</protein>
<reference evidence="3 4" key="1">
    <citation type="journal article" date="2015" name="Microbiome">
        <title>Genomic resolution of linkages in carbon, nitrogen, and sulfur cycling among widespread estuary sediment bacteria.</title>
        <authorList>
            <person name="Baker B.J."/>
            <person name="Lazar C.S."/>
            <person name="Teske A.P."/>
            <person name="Dick G.J."/>
        </authorList>
    </citation>
    <scope>NUCLEOTIDE SEQUENCE [LARGE SCALE GENOMIC DNA]</scope>
    <source>
        <strain evidence="3">DG_26</strain>
    </source>
</reference>
<organism evidence="3 4">
    <name type="scientific">candidate division TA06 bacterium DG_26</name>
    <dbReference type="NCBI Taxonomy" id="1703771"/>
    <lineage>
        <taxon>Bacteria</taxon>
        <taxon>Bacteria division TA06</taxon>
    </lineage>
</organism>
<keyword evidence="1" id="KW-0812">Transmembrane</keyword>
<dbReference type="InterPro" id="IPR007160">
    <property type="entry name" value="DUF362"/>
</dbReference>
<dbReference type="AlphaFoldDB" id="A0A0S7WIW8"/>
<feature type="domain" description="DUF362" evidence="2">
    <location>
        <begin position="40"/>
        <end position="246"/>
    </location>
</feature>
<evidence type="ECO:0000313" key="3">
    <source>
        <dbReference type="EMBL" id="KPJ50096.1"/>
    </source>
</evidence>
<dbReference type="Proteomes" id="UP000051124">
    <property type="component" value="Unassembled WGS sequence"/>
</dbReference>
<dbReference type="PATRIC" id="fig|1703771.3.peg.1152"/>
<gene>
    <name evidence="3" type="ORF">AMJ40_03940</name>
</gene>
<evidence type="ECO:0000259" key="2">
    <source>
        <dbReference type="Pfam" id="PF04015"/>
    </source>
</evidence>
<evidence type="ECO:0000256" key="1">
    <source>
        <dbReference type="SAM" id="Phobius"/>
    </source>
</evidence>
<evidence type="ECO:0000313" key="4">
    <source>
        <dbReference type="Proteomes" id="UP000051124"/>
    </source>
</evidence>
<proteinExistence type="predicted"/>
<feature type="transmembrane region" description="Helical" evidence="1">
    <location>
        <begin position="319"/>
        <end position="339"/>
    </location>
</feature>
<dbReference type="EMBL" id="LIZT01000031">
    <property type="protein sequence ID" value="KPJ50096.1"/>
    <property type="molecule type" value="Genomic_DNA"/>
</dbReference>
<accession>A0A0S7WIW8</accession>
<name>A0A0S7WIW8_UNCT6</name>